<feature type="chain" id="PRO_5041347357" evidence="1">
    <location>
        <begin position="25"/>
        <end position="768"/>
    </location>
</feature>
<feature type="domain" description="CPAF-like PDZ" evidence="3">
    <location>
        <begin position="173"/>
        <end position="285"/>
    </location>
</feature>
<dbReference type="InterPro" id="IPR052766">
    <property type="entry name" value="S41A_metabolite_peptidase"/>
</dbReference>
<keyword evidence="5" id="KW-1185">Reference proteome</keyword>
<name>A0AA39WSC6_9PEZI</name>
<reference evidence="4" key="1">
    <citation type="submission" date="2023-06" db="EMBL/GenBank/DDBJ databases">
        <title>Genome-scale phylogeny and comparative genomics of the fungal order Sordariales.</title>
        <authorList>
            <consortium name="Lawrence Berkeley National Laboratory"/>
            <person name="Hensen N."/>
            <person name="Bonometti L."/>
            <person name="Westerberg I."/>
            <person name="Brannstrom I.O."/>
            <person name="Guillou S."/>
            <person name="Cros-Aarteil S."/>
            <person name="Calhoun S."/>
            <person name="Haridas S."/>
            <person name="Kuo A."/>
            <person name="Mondo S."/>
            <person name="Pangilinan J."/>
            <person name="Riley R."/>
            <person name="Labutti K."/>
            <person name="Andreopoulos B."/>
            <person name="Lipzen A."/>
            <person name="Chen C."/>
            <person name="Yanf M."/>
            <person name="Daum C."/>
            <person name="Ng V."/>
            <person name="Clum A."/>
            <person name="Steindorff A."/>
            <person name="Ohm R."/>
            <person name="Martin F."/>
            <person name="Silar P."/>
            <person name="Natvig D."/>
            <person name="Lalanne C."/>
            <person name="Gautier V."/>
            <person name="Ament-Velasquez S.L."/>
            <person name="Kruys A."/>
            <person name="Hutchinson M.I."/>
            <person name="Powell A.J."/>
            <person name="Barry K."/>
            <person name="Miller A.N."/>
            <person name="Grigoriev I.V."/>
            <person name="Debuchy R."/>
            <person name="Gladieux P."/>
            <person name="Thoren M.H."/>
            <person name="Johannesson H."/>
        </authorList>
    </citation>
    <scope>NUCLEOTIDE SEQUENCE</scope>
    <source>
        <strain evidence="4">CBS 606.72</strain>
    </source>
</reference>
<dbReference type="GO" id="GO:0006508">
    <property type="term" value="P:proteolysis"/>
    <property type="evidence" value="ECO:0007669"/>
    <property type="project" value="InterPro"/>
</dbReference>
<keyword evidence="1" id="KW-0732">Signal</keyword>
<dbReference type="PANTHER" id="PTHR37049:SF4">
    <property type="entry name" value="RHODANESE DOMAIN-CONTAINING PROTEIN"/>
    <property type="match status" value="1"/>
</dbReference>
<evidence type="ECO:0000313" key="5">
    <source>
        <dbReference type="Proteomes" id="UP001175000"/>
    </source>
</evidence>
<evidence type="ECO:0000259" key="2">
    <source>
        <dbReference type="Pfam" id="PF03572"/>
    </source>
</evidence>
<organism evidence="4 5">
    <name type="scientific">Immersiella caudata</name>
    <dbReference type="NCBI Taxonomy" id="314043"/>
    <lineage>
        <taxon>Eukaryota</taxon>
        <taxon>Fungi</taxon>
        <taxon>Dikarya</taxon>
        <taxon>Ascomycota</taxon>
        <taxon>Pezizomycotina</taxon>
        <taxon>Sordariomycetes</taxon>
        <taxon>Sordariomycetidae</taxon>
        <taxon>Sordariales</taxon>
        <taxon>Lasiosphaeriaceae</taxon>
        <taxon>Immersiella</taxon>
    </lineage>
</organism>
<dbReference type="InterPro" id="IPR005151">
    <property type="entry name" value="Tail-specific_protease"/>
</dbReference>
<protein>
    <submittedName>
        <fullName evidence="4">Peptidase S41 family protein</fullName>
    </submittedName>
</protein>
<dbReference type="InterPro" id="IPR029045">
    <property type="entry name" value="ClpP/crotonase-like_dom_sf"/>
</dbReference>
<dbReference type="Proteomes" id="UP001175000">
    <property type="component" value="Unassembled WGS sequence"/>
</dbReference>
<dbReference type="InterPro" id="IPR056186">
    <property type="entry name" value="PDZ_CPAF-rel"/>
</dbReference>
<evidence type="ECO:0000313" key="4">
    <source>
        <dbReference type="EMBL" id="KAK0620702.1"/>
    </source>
</evidence>
<feature type="domain" description="Tail specific protease" evidence="2">
    <location>
        <begin position="364"/>
        <end position="597"/>
    </location>
</feature>
<dbReference type="GO" id="GO:0008236">
    <property type="term" value="F:serine-type peptidase activity"/>
    <property type="evidence" value="ECO:0007669"/>
    <property type="project" value="InterPro"/>
</dbReference>
<sequence length="768" mass="81957">MGLSRRKYAALLLVQLSCIFGVNAVPAPQVTAPPASGPLNPSACASVASITNSLLRVSPQATPTVPATLAIECLQTVPNKVEPAQRLIKSLKAFLGWQSTLAFLKDPPQSYMFPPVDIMGGFDNISATVASGGFTNEFDFGLAIVYLIQAGHDGHFAFRPDVFRGFGFRNRMAMDIVSVSVDGIQVPKLYHFSELNATTSRNGAFPRAIVRINGEDAATVIERRNQVFSLYQDADSQWNSVMRSYAFPGASTFVAASLDYQGPNLTLTYDNGETRTEANFAIIRDGANFTGVNTGEDYYQRFCNPDTAPQAATATSTILIPAPTPTQTAAAAPSISGYPFPVIRDSGSNTTSGYFLNGTGYEDVAVLAVTSFSPGGDMGFLAYMTDFQRVVEQFLALCKANNKKKLVIDLAANGGGYIVAGYELFNQIFPGIPLFRADNLRETESLRHMAEVSGDFLTDILNFDGSGTNDGDADADTVARNRAFQALQQSPIIGNIVPGGVYAPDGTNLTTVDAILDPVIIKGDRFTAYAYTPLNETSSSFNISGTGHRANLPPAVFAPEDVVLLTDGTCGSTCTLFAYLMIQQLDVKATVVGGRPQTGPMQSVAGVEGAQVFFLPSLQSAASAVLTLSPDLNVTDSELAILDEGYALRRAASPANPGGVNGKNAFMKADAETPLQFLYQAANCRFFYTKEMLFGPGEVWKRAVDATWTDPEAFCVEGSRVETNLSVAQADGKFFLNSKIQADGAETVRGAMRALVVGVVVVVGMIFV</sequence>
<dbReference type="Pfam" id="PF03572">
    <property type="entry name" value="Peptidase_S41"/>
    <property type="match status" value="1"/>
</dbReference>
<comment type="caution">
    <text evidence="4">The sequence shown here is derived from an EMBL/GenBank/DDBJ whole genome shotgun (WGS) entry which is preliminary data.</text>
</comment>
<gene>
    <name evidence="4" type="ORF">B0T14DRAFT_538049</name>
</gene>
<dbReference type="PANTHER" id="PTHR37049">
    <property type="entry name" value="PEPTIDASE S41 FAMILY PROTEIN"/>
    <property type="match status" value="1"/>
</dbReference>
<feature type="signal peptide" evidence="1">
    <location>
        <begin position="1"/>
        <end position="24"/>
    </location>
</feature>
<proteinExistence type="predicted"/>
<evidence type="ECO:0000256" key="1">
    <source>
        <dbReference type="SAM" id="SignalP"/>
    </source>
</evidence>
<evidence type="ECO:0000259" key="3">
    <source>
        <dbReference type="Pfam" id="PF23658"/>
    </source>
</evidence>
<accession>A0AA39WSC6</accession>
<dbReference type="Pfam" id="PF23658">
    <property type="entry name" value="PDZ_CPAF_rel"/>
    <property type="match status" value="1"/>
</dbReference>
<dbReference type="EMBL" id="JAULSU010000004">
    <property type="protein sequence ID" value="KAK0620702.1"/>
    <property type="molecule type" value="Genomic_DNA"/>
</dbReference>
<dbReference type="SUPFAM" id="SSF52096">
    <property type="entry name" value="ClpP/crotonase"/>
    <property type="match status" value="1"/>
</dbReference>
<dbReference type="Gene3D" id="3.90.226.10">
    <property type="entry name" value="2-enoyl-CoA Hydratase, Chain A, domain 1"/>
    <property type="match status" value="1"/>
</dbReference>
<dbReference type="AlphaFoldDB" id="A0AA39WSC6"/>